<gene>
    <name evidence="1" type="ordered locus">LLO_2555</name>
</gene>
<organism evidence="1 2">
    <name type="scientific">Legionella longbeachae serogroup 1 (strain NSW150)</name>
    <dbReference type="NCBI Taxonomy" id="661367"/>
    <lineage>
        <taxon>Bacteria</taxon>
        <taxon>Pseudomonadati</taxon>
        <taxon>Pseudomonadota</taxon>
        <taxon>Gammaproteobacteria</taxon>
        <taxon>Legionellales</taxon>
        <taxon>Legionellaceae</taxon>
        <taxon>Legionella</taxon>
    </lineage>
</organism>
<dbReference type="RefSeq" id="WP_003635659.1">
    <property type="nucleotide sequence ID" value="NC_013861.1"/>
</dbReference>
<proteinExistence type="predicted"/>
<evidence type="ECO:0000313" key="2">
    <source>
        <dbReference type="Proteomes" id="UP000001060"/>
    </source>
</evidence>
<evidence type="ECO:0000313" key="1">
    <source>
        <dbReference type="EMBL" id="CBJ12977.1"/>
    </source>
</evidence>
<dbReference type="EMBL" id="FN650140">
    <property type="protein sequence ID" value="CBJ12977.1"/>
    <property type="molecule type" value="Genomic_DNA"/>
</dbReference>
<dbReference type="GeneID" id="40926751"/>
<sequence>MKKGIAIIQTWGTNSQTKYLDEDVGHASIELRLPATEENYNLIMNYCAPSPHIPSDLKIEKNKDGTEQEIYVVRFSFIPNELNVIEPFRLNPNYQTDALHAANIHPDPFFTTCTLTEKGQRTVDNNTVESQYIQNLKAIADYKDLIDATVEITHKTNNLLQRAPLLHRLYPSYREILNAVKRLDKEVYGTKIST</sequence>
<keyword evidence="2" id="KW-1185">Reference proteome</keyword>
<reference evidence="1 2" key="1">
    <citation type="journal article" date="2010" name="PLoS Genet.">
        <title>Analysis of the Legionella longbeachae genome and transcriptome uncovers unique strategies to cause Legionnaires' disease.</title>
        <authorList>
            <person name="Cazalet C."/>
            <person name="Gomez-Valero L."/>
            <person name="Rusniok C."/>
            <person name="Lomma M."/>
            <person name="Dervins-Ravault D."/>
            <person name="Newton H."/>
            <person name="Sansom F."/>
            <person name="Jarraud S."/>
            <person name="Zidane N."/>
            <person name="Ma L."/>
            <person name="Bouchier C."/>
            <person name="Etienne J."/>
            <person name="Hartland E."/>
            <person name="Buchrieser C."/>
        </authorList>
    </citation>
    <scope>NUCLEOTIDE SEQUENCE [LARGE SCALE GENOMIC DNA]</scope>
    <source>
        <strain evidence="1 2">NSW150</strain>
    </source>
</reference>
<dbReference type="AlphaFoldDB" id="D3HKL1"/>
<dbReference type="STRING" id="661367.LLO_2555"/>
<dbReference type="KEGG" id="llo:LLO_2555"/>
<dbReference type="HOGENOM" id="CLU_1400948_0_0_6"/>
<protein>
    <submittedName>
        <fullName evidence="1">Uncharacterized protein</fullName>
    </submittedName>
</protein>
<dbReference type="Proteomes" id="UP000001060">
    <property type="component" value="Chromosome"/>
</dbReference>
<accession>D3HKL1</accession>
<name>D3HKL1_LEGLN</name>
<dbReference type="OrthoDB" id="5650877at2"/>